<evidence type="ECO:0000256" key="2">
    <source>
        <dbReference type="ARBA" id="ARBA00010141"/>
    </source>
</evidence>
<dbReference type="Pfam" id="PF02056">
    <property type="entry name" value="Glyco_hydro_4"/>
    <property type="match status" value="1"/>
</dbReference>
<comment type="cofactor">
    <cofactor evidence="1">
        <name>Mn(2+)</name>
        <dbReference type="ChEBI" id="CHEBI:29035"/>
    </cofactor>
</comment>
<dbReference type="RefSeq" id="WP_205158942.1">
    <property type="nucleotide sequence ID" value="NZ_JAFEUM010000005.1"/>
</dbReference>
<dbReference type="EMBL" id="JAFEUM010000005">
    <property type="protein sequence ID" value="MBM7037410.1"/>
    <property type="molecule type" value="Genomic_DNA"/>
</dbReference>
<feature type="domain" description="Glycosyl hydrolase family 4 C-terminal" evidence="10">
    <location>
        <begin position="198"/>
        <end position="419"/>
    </location>
</feature>
<keyword evidence="5 9" id="KW-0520">NAD</keyword>
<evidence type="ECO:0000313" key="11">
    <source>
        <dbReference type="EMBL" id="MBM7037410.1"/>
    </source>
</evidence>
<evidence type="ECO:0000259" key="10">
    <source>
        <dbReference type="Pfam" id="PF11975"/>
    </source>
</evidence>
<reference evidence="11 12" key="1">
    <citation type="submission" date="2021-02" db="EMBL/GenBank/DDBJ databases">
        <authorList>
            <person name="Park J.-S."/>
        </authorList>
    </citation>
    <scope>NUCLEOTIDE SEQUENCE [LARGE SCALE GENOMIC DNA]</scope>
    <source>
        <strain evidence="11 12">188UL20-2</strain>
    </source>
</reference>
<gene>
    <name evidence="11" type="ORF">JQC93_13425</name>
</gene>
<evidence type="ECO:0000256" key="8">
    <source>
        <dbReference type="ARBA" id="ARBA00023295"/>
    </source>
</evidence>
<dbReference type="NCBIfam" id="NF011657">
    <property type="entry name" value="PRK15076.1"/>
    <property type="match status" value="1"/>
</dbReference>
<dbReference type="SUPFAM" id="SSF56327">
    <property type="entry name" value="LDH C-terminal domain-like"/>
    <property type="match status" value="1"/>
</dbReference>
<name>A0ABS2HIR1_9VIBR</name>
<evidence type="ECO:0000256" key="6">
    <source>
        <dbReference type="ARBA" id="ARBA00023211"/>
    </source>
</evidence>
<comment type="cofactor">
    <cofactor evidence="9">
        <name>NAD(+)</name>
        <dbReference type="ChEBI" id="CHEBI:57540"/>
    </cofactor>
    <text evidence="9">Binds 1 NAD(+) per subunit.</text>
</comment>
<keyword evidence="3" id="KW-0479">Metal-binding</keyword>
<dbReference type="PANTHER" id="PTHR32092">
    <property type="entry name" value="6-PHOSPHO-BETA-GLUCOSIDASE-RELATED"/>
    <property type="match status" value="1"/>
</dbReference>
<dbReference type="CDD" id="cd05297">
    <property type="entry name" value="GH4_alpha_glucosidase_galactosidase"/>
    <property type="match status" value="1"/>
</dbReference>
<keyword evidence="4 9" id="KW-0378">Hydrolase</keyword>
<dbReference type="PRINTS" id="PR00732">
    <property type="entry name" value="GLHYDRLASE4"/>
</dbReference>
<dbReference type="InterPro" id="IPR001088">
    <property type="entry name" value="Glyco_hydro_4"/>
</dbReference>
<evidence type="ECO:0000256" key="3">
    <source>
        <dbReference type="ARBA" id="ARBA00022723"/>
    </source>
</evidence>
<dbReference type="Pfam" id="PF11975">
    <property type="entry name" value="Glyco_hydro_4C"/>
    <property type="match status" value="1"/>
</dbReference>
<dbReference type="InterPro" id="IPR015955">
    <property type="entry name" value="Lactate_DH/Glyco_Ohase_4_C"/>
</dbReference>
<protein>
    <submittedName>
        <fullName evidence="11">Alpha-glucosidase/alpha-galactosidase</fullName>
    </submittedName>
</protein>
<dbReference type="InterPro" id="IPR053715">
    <property type="entry name" value="GH4_Enzyme_sf"/>
</dbReference>
<keyword evidence="12" id="KW-1185">Reference proteome</keyword>
<dbReference type="PANTHER" id="PTHR32092:SF6">
    <property type="entry name" value="ALPHA-GALACTOSIDASE"/>
    <property type="match status" value="1"/>
</dbReference>
<evidence type="ECO:0000256" key="5">
    <source>
        <dbReference type="ARBA" id="ARBA00023027"/>
    </source>
</evidence>
<dbReference type="Proteomes" id="UP000809621">
    <property type="component" value="Unassembled WGS sequence"/>
</dbReference>
<evidence type="ECO:0000256" key="7">
    <source>
        <dbReference type="ARBA" id="ARBA00023277"/>
    </source>
</evidence>
<comment type="similarity">
    <text evidence="2 9">Belongs to the glycosyl hydrolase 4 family.</text>
</comment>
<evidence type="ECO:0000256" key="1">
    <source>
        <dbReference type="ARBA" id="ARBA00001936"/>
    </source>
</evidence>
<dbReference type="InterPro" id="IPR036291">
    <property type="entry name" value="NAD(P)-bd_dom_sf"/>
</dbReference>
<evidence type="ECO:0000313" key="12">
    <source>
        <dbReference type="Proteomes" id="UP000809621"/>
    </source>
</evidence>
<dbReference type="Gene3D" id="3.90.1820.10">
    <property type="entry name" value="AglA-like glucosidase"/>
    <property type="match status" value="1"/>
</dbReference>
<dbReference type="SUPFAM" id="SSF51735">
    <property type="entry name" value="NAD(P)-binding Rossmann-fold domains"/>
    <property type="match status" value="1"/>
</dbReference>
<proteinExistence type="inferred from homology"/>
<dbReference type="InterPro" id="IPR022616">
    <property type="entry name" value="Glyco_hydro_4_C"/>
</dbReference>
<keyword evidence="6" id="KW-0464">Manganese</keyword>
<sequence length="449" mass="50369">MKQPKICIIGAGSTVFAKNILGDTLYLPAFKRCHISLHDIDETRLEESSLVVSKLAKTLGAEPRITQTTDRKLALKDADFVITMFQVGGYEPATVTDFEIPKAYGLRQTIADTLGVGGIMRALRTIPVFLDIASDMREQCPEATMLNYVNPMAMISWAMQRMASDIKYVGLCHSVQGTAAELAHDLDINVDDLRYTAAGINHVAFMLTFEGRNEQGEYVDLYPRLKEAYTSGKAPKANIHNPRCENKVRYEMMMRLGYFVTESSEHFAEYTPWFIKEGREDLLEKYSVPLDEYPIRCVEQIAAWKDEAQAYRDAKTIEVKQSHEYASKILNSIWTGEPSVIYGNVGNYGLIDNLPEGCAVEVPCLIDANGIQPVKVGRLPEHLAALIRTNVNVQALVVESMVTQNRDHIYHAAMLDPHTGAELDLDQIWSLVDELIAAHGNFMPDYLRQ</sequence>
<evidence type="ECO:0000256" key="9">
    <source>
        <dbReference type="RuleBase" id="RU361152"/>
    </source>
</evidence>
<accession>A0ABS2HIR1</accession>
<evidence type="ECO:0000256" key="4">
    <source>
        <dbReference type="ARBA" id="ARBA00022801"/>
    </source>
</evidence>
<organism evidence="11 12">
    <name type="scientific">Vibrio ulleungensis</name>
    <dbReference type="NCBI Taxonomy" id="2807619"/>
    <lineage>
        <taxon>Bacteria</taxon>
        <taxon>Pseudomonadati</taxon>
        <taxon>Pseudomonadota</taxon>
        <taxon>Gammaproteobacteria</taxon>
        <taxon>Vibrionales</taxon>
        <taxon>Vibrionaceae</taxon>
        <taxon>Vibrio</taxon>
    </lineage>
</organism>
<keyword evidence="7" id="KW-0119">Carbohydrate metabolism</keyword>
<keyword evidence="8 9" id="KW-0326">Glycosidase</keyword>
<comment type="caution">
    <text evidence="11">The sequence shown here is derived from an EMBL/GenBank/DDBJ whole genome shotgun (WGS) entry which is preliminary data.</text>
</comment>